<dbReference type="RefSeq" id="WP_014229341.1">
    <property type="nucleotide sequence ID" value="NC_016612.1"/>
</dbReference>
<evidence type="ECO:0000313" key="3">
    <source>
        <dbReference type="Proteomes" id="UP000007843"/>
    </source>
</evidence>
<proteinExistence type="predicted"/>
<gene>
    <name evidence="2" type="ordered locus">KOX_20390</name>
</gene>
<protein>
    <submittedName>
        <fullName evidence="2">Uncharacterized protein</fullName>
    </submittedName>
</protein>
<feature type="chain" id="PRO_5002610782" evidence="1">
    <location>
        <begin position="26"/>
        <end position="140"/>
    </location>
</feature>
<dbReference type="EMBL" id="CP003218">
    <property type="protein sequence ID" value="AEX05800.1"/>
    <property type="molecule type" value="Genomic_DNA"/>
</dbReference>
<reference evidence="2 3" key="1">
    <citation type="journal article" date="2012" name="J. Bacteriol.">
        <title>Complete genome sequence of Klebsiella oxytoca KCTC 1686, used in production of 2,3-butanediol.</title>
        <authorList>
            <person name="Shin S.H."/>
            <person name="Kim S."/>
            <person name="Kim J.Y."/>
            <person name="Lee S."/>
            <person name="Um Y."/>
            <person name="Oh M.K."/>
            <person name="Kim Y.R."/>
            <person name="Lee J."/>
            <person name="Yang K.S."/>
        </authorList>
    </citation>
    <scope>NUCLEOTIDE SEQUENCE [LARGE SCALE GENOMIC DNA]</scope>
    <source>
        <strain evidence="3">ATCC 8724 / DSM 4798 / JCM 20051 / NBRC 3318 / NRRL B-199 / KCTC 1686</strain>
    </source>
</reference>
<feature type="signal peptide" evidence="1">
    <location>
        <begin position="1"/>
        <end position="25"/>
    </location>
</feature>
<accession>A0A0H3HBH9</accession>
<name>A0A0H3HBH9_KLEM8</name>
<sequence>MINKEKWGKLFYFIALAIFPCAMNAALPSLPAQGAPLYDACSHLQEPSEAWRCRALLISQRVEQRQRYLHFLLQQNIFSIQTYDYLWSEYQRTTSCSEIGDFLMSKVHDEAFHGLPFTPIPSDDAINAPSAVFALQASLN</sequence>
<organism evidence="2 3">
    <name type="scientific">Klebsiella michiganensis (strain ATCC 8724 / DSM 4798 / JCM 20051 / NBRC 3318 / NRRL B-199 / KCTC 1686 / BUCSAV 143 / CCM 1901)</name>
    <dbReference type="NCBI Taxonomy" id="1006551"/>
    <lineage>
        <taxon>Bacteria</taxon>
        <taxon>Pseudomonadati</taxon>
        <taxon>Pseudomonadota</taxon>
        <taxon>Gammaproteobacteria</taxon>
        <taxon>Enterobacterales</taxon>
        <taxon>Enterobacteriaceae</taxon>
        <taxon>Klebsiella/Raoultella group</taxon>
        <taxon>Klebsiella</taxon>
    </lineage>
</organism>
<dbReference type="KEGG" id="kox:KOX_20390"/>
<dbReference type="AlphaFoldDB" id="A0A0H3HBH9"/>
<keyword evidence="1" id="KW-0732">Signal</keyword>
<dbReference type="PATRIC" id="fig|1006551.4.peg.4082"/>
<dbReference type="Proteomes" id="UP000007843">
    <property type="component" value="Chromosome"/>
</dbReference>
<evidence type="ECO:0000313" key="2">
    <source>
        <dbReference type="EMBL" id="AEX05800.1"/>
    </source>
</evidence>
<evidence type="ECO:0000256" key="1">
    <source>
        <dbReference type="SAM" id="SignalP"/>
    </source>
</evidence>
<dbReference type="HOGENOM" id="CLU_1832496_0_0_6"/>